<dbReference type="InterPro" id="IPR007627">
    <property type="entry name" value="RNA_pol_sigma70_r2"/>
</dbReference>
<evidence type="ECO:0000259" key="5">
    <source>
        <dbReference type="Pfam" id="PF04542"/>
    </source>
</evidence>
<dbReference type="Pfam" id="PF04542">
    <property type="entry name" value="Sigma70_r2"/>
    <property type="match status" value="1"/>
</dbReference>
<dbReference type="EMBL" id="JBBPCB010000007">
    <property type="protein sequence ID" value="MEK8180897.1"/>
    <property type="molecule type" value="Genomic_DNA"/>
</dbReference>
<dbReference type="InterPro" id="IPR013324">
    <property type="entry name" value="RNA_pol_sigma_r3/r4-like"/>
</dbReference>
<dbReference type="PANTHER" id="PTHR43133">
    <property type="entry name" value="RNA POLYMERASE ECF-TYPE SIGMA FACTO"/>
    <property type="match status" value="1"/>
</dbReference>
<dbReference type="Proteomes" id="UP001491349">
    <property type="component" value="Unassembled WGS sequence"/>
</dbReference>
<dbReference type="SUPFAM" id="SSF88946">
    <property type="entry name" value="Sigma2 domain of RNA polymerase sigma factors"/>
    <property type="match status" value="1"/>
</dbReference>
<evidence type="ECO:0000256" key="3">
    <source>
        <dbReference type="ARBA" id="ARBA00023082"/>
    </source>
</evidence>
<evidence type="ECO:0000313" key="8">
    <source>
        <dbReference type="Proteomes" id="UP001491349"/>
    </source>
</evidence>
<name>A0ABU9E2M0_9FLAO</name>
<evidence type="ECO:0000256" key="2">
    <source>
        <dbReference type="ARBA" id="ARBA00023015"/>
    </source>
</evidence>
<organism evidence="7 8">
    <name type="scientific">Flavobacterium buctense</name>
    <dbReference type="NCBI Taxonomy" id="1648146"/>
    <lineage>
        <taxon>Bacteria</taxon>
        <taxon>Pseudomonadati</taxon>
        <taxon>Bacteroidota</taxon>
        <taxon>Flavobacteriia</taxon>
        <taxon>Flavobacteriales</taxon>
        <taxon>Flavobacteriaceae</taxon>
        <taxon>Flavobacterium</taxon>
    </lineage>
</organism>
<keyword evidence="2" id="KW-0805">Transcription regulation</keyword>
<dbReference type="Gene3D" id="1.10.1740.10">
    <property type="match status" value="1"/>
</dbReference>
<sequence length="173" mass="19980">MSKEELSGICKETIFSGFFNSHAKALRNFLYYKFGNEDQAEDVTQEAFIKLWQNCADVPIEKAKSYIYTIANNASLNVIAHQKVVLNYAKSSPNKDRTNESPDFILEEDEFKTKLLTAIEKLNETQRVAFLMHRIDGKKYAEIAAELEISVKAVEKRIHLALLELRKEFDHFK</sequence>
<dbReference type="InterPro" id="IPR013325">
    <property type="entry name" value="RNA_pol_sigma_r2"/>
</dbReference>
<protein>
    <submittedName>
        <fullName evidence="7">Sigma-70 family RNA polymerase sigma factor</fullName>
    </submittedName>
</protein>
<comment type="caution">
    <text evidence="7">The sequence shown here is derived from an EMBL/GenBank/DDBJ whole genome shotgun (WGS) entry which is preliminary data.</text>
</comment>
<dbReference type="InterPro" id="IPR013249">
    <property type="entry name" value="RNA_pol_sigma70_r4_t2"/>
</dbReference>
<accession>A0ABU9E2M0</accession>
<dbReference type="Pfam" id="PF08281">
    <property type="entry name" value="Sigma70_r4_2"/>
    <property type="match status" value="1"/>
</dbReference>
<feature type="domain" description="RNA polymerase sigma factor 70 region 4 type 2" evidence="6">
    <location>
        <begin position="114"/>
        <end position="165"/>
    </location>
</feature>
<dbReference type="PANTHER" id="PTHR43133:SF46">
    <property type="entry name" value="RNA POLYMERASE SIGMA-70 FACTOR ECF SUBFAMILY"/>
    <property type="match status" value="1"/>
</dbReference>
<keyword evidence="4" id="KW-0804">Transcription</keyword>
<dbReference type="CDD" id="cd06171">
    <property type="entry name" value="Sigma70_r4"/>
    <property type="match status" value="1"/>
</dbReference>
<gene>
    <name evidence="7" type="ORF">WMW71_11150</name>
</gene>
<evidence type="ECO:0000256" key="1">
    <source>
        <dbReference type="ARBA" id="ARBA00010641"/>
    </source>
</evidence>
<proteinExistence type="inferred from homology"/>
<evidence type="ECO:0000256" key="4">
    <source>
        <dbReference type="ARBA" id="ARBA00023163"/>
    </source>
</evidence>
<comment type="similarity">
    <text evidence="1">Belongs to the sigma-70 factor family. ECF subfamily.</text>
</comment>
<dbReference type="NCBIfam" id="TIGR02937">
    <property type="entry name" value="sigma70-ECF"/>
    <property type="match status" value="1"/>
</dbReference>
<evidence type="ECO:0000313" key="7">
    <source>
        <dbReference type="EMBL" id="MEK8180897.1"/>
    </source>
</evidence>
<dbReference type="InterPro" id="IPR036388">
    <property type="entry name" value="WH-like_DNA-bd_sf"/>
</dbReference>
<feature type="domain" description="RNA polymerase sigma-70 region 2" evidence="5">
    <location>
        <begin position="19"/>
        <end position="82"/>
    </location>
</feature>
<keyword evidence="3" id="KW-0731">Sigma factor</keyword>
<dbReference type="RefSeq" id="WP_187659912.1">
    <property type="nucleotide sequence ID" value="NZ_JACTAB010000002.1"/>
</dbReference>
<dbReference type="SUPFAM" id="SSF88659">
    <property type="entry name" value="Sigma3 and sigma4 domains of RNA polymerase sigma factors"/>
    <property type="match status" value="1"/>
</dbReference>
<dbReference type="Gene3D" id="1.10.10.10">
    <property type="entry name" value="Winged helix-like DNA-binding domain superfamily/Winged helix DNA-binding domain"/>
    <property type="match status" value="1"/>
</dbReference>
<keyword evidence="8" id="KW-1185">Reference proteome</keyword>
<evidence type="ECO:0000259" key="6">
    <source>
        <dbReference type="Pfam" id="PF08281"/>
    </source>
</evidence>
<dbReference type="InterPro" id="IPR014284">
    <property type="entry name" value="RNA_pol_sigma-70_dom"/>
</dbReference>
<dbReference type="InterPro" id="IPR039425">
    <property type="entry name" value="RNA_pol_sigma-70-like"/>
</dbReference>
<reference evidence="7 8" key="1">
    <citation type="submission" date="2024-04" db="EMBL/GenBank/DDBJ databases">
        <title>draft genome sequnece of Flavobacterium buctense JCM 30750.</title>
        <authorList>
            <person name="Kim D.-U."/>
        </authorList>
    </citation>
    <scope>NUCLEOTIDE SEQUENCE [LARGE SCALE GENOMIC DNA]</scope>
    <source>
        <strain evidence="7 8">JCM 30750</strain>
    </source>
</reference>